<evidence type="ECO:0000256" key="10">
    <source>
        <dbReference type="RuleBase" id="RU365097"/>
    </source>
</evidence>
<dbReference type="NCBIfam" id="TIGR02141">
    <property type="entry name" value="modB_ABC"/>
    <property type="match status" value="1"/>
</dbReference>
<dbReference type="Gene3D" id="1.10.3720.10">
    <property type="entry name" value="MetI-like"/>
    <property type="match status" value="1"/>
</dbReference>
<evidence type="ECO:0000256" key="4">
    <source>
        <dbReference type="ARBA" id="ARBA00022475"/>
    </source>
</evidence>
<evidence type="ECO:0000256" key="3">
    <source>
        <dbReference type="ARBA" id="ARBA00022448"/>
    </source>
</evidence>
<dbReference type="OrthoDB" id="9774448at2"/>
<evidence type="ECO:0000313" key="13">
    <source>
        <dbReference type="Proteomes" id="UP000547973"/>
    </source>
</evidence>
<dbReference type="NCBIfam" id="TIGR01581">
    <property type="entry name" value="Mo_ABC_porter"/>
    <property type="match status" value="1"/>
</dbReference>
<evidence type="ECO:0000256" key="1">
    <source>
        <dbReference type="ARBA" id="ARBA00004651"/>
    </source>
</evidence>
<keyword evidence="6 9" id="KW-0812">Transmembrane</keyword>
<feature type="transmembrane region" description="Helical" evidence="9">
    <location>
        <begin position="54"/>
        <end position="74"/>
    </location>
</feature>
<feature type="transmembrane region" description="Helical" evidence="9">
    <location>
        <begin position="172"/>
        <end position="194"/>
    </location>
</feature>
<evidence type="ECO:0000256" key="8">
    <source>
        <dbReference type="ARBA" id="ARBA00023136"/>
    </source>
</evidence>
<proteinExistence type="inferred from homology"/>
<dbReference type="InterPro" id="IPR000515">
    <property type="entry name" value="MetI-like"/>
</dbReference>
<evidence type="ECO:0000256" key="6">
    <source>
        <dbReference type="ARBA" id="ARBA00022692"/>
    </source>
</evidence>
<keyword evidence="8 9" id="KW-0472">Membrane</keyword>
<evidence type="ECO:0000259" key="11">
    <source>
        <dbReference type="PROSITE" id="PS50928"/>
    </source>
</evidence>
<dbReference type="PROSITE" id="PS50928">
    <property type="entry name" value="ABC_TM1"/>
    <property type="match status" value="1"/>
</dbReference>
<feature type="domain" description="ABC transmembrane type-1" evidence="11">
    <location>
        <begin position="48"/>
        <end position="250"/>
    </location>
</feature>
<reference evidence="12 13" key="1">
    <citation type="submission" date="2020-07" db="EMBL/GenBank/DDBJ databases">
        <title>Sequencing the genomes of 1000 actinobacteria strains.</title>
        <authorList>
            <person name="Klenk H.-P."/>
        </authorList>
    </citation>
    <scope>NUCLEOTIDE SEQUENCE [LARGE SCALE GENOMIC DNA]</scope>
    <source>
        <strain evidence="12 13">DSM 19970</strain>
    </source>
</reference>
<comment type="function">
    <text evidence="10">Part of the binding-protein-dependent transport system for molybdenum; probably responsible for the translocation of the substrate across the membrane.</text>
</comment>
<dbReference type="SUPFAM" id="SSF161098">
    <property type="entry name" value="MetI-like"/>
    <property type="match status" value="1"/>
</dbReference>
<dbReference type="InterPro" id="IPR035906">
    <property type="entry name" value="MetI-like_sf"/>
</dbReference>
<dbReference type="AlphaFoldDB" id="A0A7Z0CH16"/>
<keyword evidence="3 9" id="KW-0813">Transport</keyword>
<comment type="caution">
    <text evidence="12">The sequence shown here is derived from an EMBL/GenBank/DDBJ whole genome shotgun (WGS) entry which is preliminary data.</text>
</comment>
<dbReference type="GO" id="GO:0005886">
    <property type="term" value="C:plasma membrane"/>
    <property type="evidence" value="ECO:0007669"/>
    <property type="project" value="UniProtKB-SubCell"/>
</dbReference>
<dbReference type="InterPro" id="IPR011867">
    <property type="entry name" value="ModB_ABC"/>
</dbReference>
<evidence type="ECO:0000256" key="5">
    <source>
        <dbReference type="ARBA" id="ARBA00022505"/>
    </source>
</evidence>
<evidence type="ECO:0000256" key="2">
    <source>
        <dbReference type="ARBA" id="ARBA00007069"/>
    </source>
</evidence>
<protein>
    <recommendedName>
        <fullName evidence="10">Molybdenum transport system permease</fullName>
    </recommendedName>
</protein>
<evidence type="ECO:0000256" key="7">
    <source>
        <dbReference type="ARBA" id="ARBA00022989"/>
    </source>
</evidence>
<dbReference type="EMBL" id="JACBZO010000001">
    <property type="protein sequence ID" value="NYI41041.1"/>
    <property type="molecule type" value="Genomic_DNA"/>
</dbReference>
<dbReference type="Pfam" id="PF00528">
    <property type="entry name" value="BPD_transp_1"/>
    <property type="match status" value="1"/>
</dbReference>
<gene>
    <name evidence="12" type="ORF">BKA03_001160</name>
</gene>
<keyword evidence="13" id="KW-1185">Reference proteome</keyword>
<dbReference type="CDD" id="cd06261">
    <property type="entry name" value="TM_PBP2"/>
    <property type="match status" value="1"/>
</dbReference>
<dbReference type="GO" id="GO:0015098">
    <property type="term" value="F:molybdate ion transmembrane transporter activity"/>
    <property type="evidence" value="ECO:0007669"/>
    <property type="project" value="UniProtKB-UniRule"/>
</dbReference>
<evidence type="ECO:0000313" key="12">
    <source>
        <dbReference type="EMBL" id="NYI41041.1"/>
    </source>
</evidence>
<dbReference type="PANTHER" id="PTHR30183:SF3">
    <property type="entry name" value="MOLYBDENUM TRANSPORT SYSTEM PERMEASE PROTEIN MODB"/>
    <property type="match status" value="1"/>
</dbReference>
<evidence type="ECO:0000256" key="9">
    <source>
        <dbReference type="RuleBase" id="RU363032"/>
    </source>
</evidence>
<dbReference type="RefSeq" id="WP_062075292.1">
    <property type="nucleotide sequence ID" value="NZ_BBRC01000007.1"/>
</dbReference>
<dbReference type="Proteomes" id="UP000547973">
    <property type="component" value="Unassembled WGS sequence"/>
</dbReference>
<organism evidence="12 13">
    <name type="scientific">Demequina lutea</name>
    <dbReference type="NCBI Taxonomy" id="431489"/>
    <lineage>
        <taxon>Bacteria</taxon>
        <taxon>Bacillati</taxon>
        <taxon>Actinomycetota</taxon>
        <taxon>Actinomycetes</taxon>
        <taxon>Micrococcales</taxon>
        <taxon>Demequinaceae</taxon>
        <taxon>Demequina</taxon>
    </lineage>
</organism>
<name>A0A7Z0CH16_9MICO</name>
<feature type="transmembrane region" description="Helical" evidence="9">
    <location>
        <begin position="120"/>
        <end position="151"/>
    </location>
</feature>
<feature type="transmembrane region" description="Helical" evidence="9">
    <location>
        <begin position="231"/>
        <end position="251"/>
    </location>
</feature>
<comment type="similarity">
    <text evidence="2 10">Belongs to the binding-protein-dependent transport system permease family. CysTW subfamily.</text>
</comment>
<feature type="transmembrane region" description="Helical" evidence="9">
    <location>
        <begin position="86"/>
        <end position="108"/>
    </location>
</feature>
<keyword evidence="5 10" id="KW-0500">Molybdenum</keyword>
<accession>A0A7Z0CH16</accession>
<comment type="subcellular location">
    <subcellularLocation>
        <location evidence="1 9">Cell membrane</location>
        <topology evidence="1 9">Multi-pass membrane protein</topology>
    </subcellularLocation>
</comment>
<dbReference type="InterPro" id="IPR006469">
    <property type="entry name" value="NifC_ABC_porter"/>
</dbReference>
<sequence>MGRLPRWLTVIAVVAAAFAVLPLLGLASRANWAQLPSQLASPSSLTALGLSLRTAAAATALCVIFGVPLGFALASLKGVSRAVLRAILLAPLVLPPVVSGLGLLYAFGRKGLLGGTLDAAGIPVAFTTAAVVLAQAFVAMPFMVVSVEAALAARDGRLEAIAATLGAGRSRILRVITLPGIGVAAAMGAVLAFARSLGEFGATLTFAGSLEGVTRTAPLQIYLARESDPQAAVALGLVLVALAILIVAAAARPGRRVIP</sequence>
<keyword evidence="4 10" id="KW-1003">Cell membrane</keyword>
<keyword evidence="7 9" id="KW-1133">Transmembrane helix</keyword>
<dbReference type="PANTHER" id="PTHR30183">
    <property type="entry name" value="MOLYBDENUM TRANSPORT SYSTEM PERMEASE PROTEIN MODB"/>
    <property type="match status" value="1"/>
</dbReference>